<feature type="transmembrane region" description="Helical" evidence="1">
    <location>
        <begin position="265"/>
        <end position="283"/>
    </location>
</feature>
<dbReference type="Proteomes" id="UP000006867">
    <property type="component" value="Chromosome"/>
</dbReference>
<gene>
    <name evidence="3" type="ordered locus">BATR1942_17960</name>
</gene>
<sequence>MTSLQPTLKDERIQVLDVLRGIAIFGILFVNLAHFSYPDVYLSVLGKDNFFTEKWSDLDFGVRMILDLLIQTKFILLFSFLFRFGMVVMMERSLSKGQRFVPLYIRRLLALLILGTIHAFLVWDGDILTQYALLGFILLLFRKAKTKTLVIWAAALYLMFSIPFLLSSFSPSDGQEWKQETIQQIEQEAKQTLQVYSSGSFKEIAEQRIHDRMAYMSMNGMLTYNPLVFFLASIPYFSMFLLGAAAAKAGLLHQPEKHRQALKRVWLAGLIIGVGSHVLYGLFEKEVFMLIGAPFLMFFYVTTIVYLYHKTRFAKPLQYFSAVGRTAFTNYLMQSVIGTWIFYHFGLGLYGKVYPAVGILVTIAICALQMIVSHLWLRTFRMGPFEWLWRSATYLKWQPIFKESK</sequence>
<keyword evidence="1" id="KW-0472">Membrane</keyword>
<name>A0ABN3ZF96_BACA1</name>
<feature type="transmembrane region" description="Helical" evidence="1">
    <location>
        <begin position="127"/>
        <end position="142"/>
    </location>
</feature>
<dbReference type="PANTHER" id="PTHR30590">
    <property type="entry name" value="INNER MEMBRANE PROTEIN"/>
    <property type="match status" value="1"/>
</dbReference>
<evidence type="ECO:0000259" key="2">
    <source>
        <dbReference type="Pfam" id="PF04235"/>
    </source>
</evidence>
<feature type="transmembrane region" description="Helical" evidence="1">
    <location>
        <begin position="149"/>
        <end position="169"/>
    </location>
</feature>
<accession>A0ABN3ZF96</accession>
<feature type="domain" description="DUF418" evidence="2">
    <location>
        <begin position="246"/>
        <end position="396"/>
    </location>
</feature>
<feature type="transmembrane region" description="Helical" evidence="1">
    <location>
        <begin position="353"/>
        <end position="377"/>
    </location>
</feature>
<keyword evidence="1" id="KW-0812">Transmembrane</keyword>
<evidence type="ECO:0000313" key="3">
    <source>
        <dbReference type="EMBL" id="ADP34509.1"/>
    </source>
</evidence>
<feature type="transmembrane region" description="Helical" evidence="1">
    <location>
        <begin position="60"/>
        <end position="82"/>
    </location>
</feature>
<evidence type="ECO:0000313" key="4">
    <source>
        <dbReference type="Proteomes" id="UP000006867"/>
    </source>
</evidence>
<dbReference type="EMBL" id="CP002207">
    <property type="protein sequence ID" value="ADP34509.1"/>
    <property type="molecule type" value="Genomic_DNA"/>
</dbReference>
<dbReference type="RefSeq" id="WP_013390706.1">
    <property type="nucleotide sequence ID" value="NC_014639.1"/>
</dbReference>
<evidence type="ECO:0000256" key="1">
    <source>
        <dbReference type="SAM" id="Phobius"/>
    </source>
</evidence>
<dbReference type="InterPro" id="IPR052529">
    <property type="entry name" value="Bact_Transport_Assoc"/>
</dbReference>
<dbReference type="Pfam" id="PF04235">
    <property type="entry name" value="DUF418"/>
    <property type="match status" value="1"/>
</dbReference>
<reference evidence="3 4" key="1">
    <citation type="journal article" date="2011" name="Front. Microbiol.">
        <title>Genomic signatures of strain selection and enhancement in Bacillus atrophaeus var. globigii, a historical biowarfare simulant.</title>
        <authorList>
            <person name="Gibbons H.S."/>
            <person name="Broomall S.M."/>
            <person name="McNew L.A."/>
            <person name="Daligault H."/>
            <person name="Chapman C."/>
            <person name="Bruce D."/>
            <person name="Karavis M."/>
            <person name="Krepps M."/>
            <person name="McGregor P.A."/>
            <person name="Hong C."/>
            <person name="Park K.H."/>
            <person name="Akmal A."/>
            <person name="Feldman A."/>
            <person name="Lin J.S."/>
            <person name="Chang W.E."/>
            <person name="Higgs B.W."/>
            <person name="Demirev P."/>
            <person name="Lindquist J."/>
            <person name="Liem A."/>
            <person name="Fochler E."/>
            <person name="Read T.D."/>
            <person name="Tapia R."/>
            <person name="Johnson S."/>
            <person name="Bishop-Lilly K.A."/>
            <person name="Detter C."/>
            <person name="Han C."/>
            <person name="Sozhamannan S."/>
            <person name="Rosenzweig C.N."/>
            <person name="Skowronski E.W."/>
        </authorList>
    </citation>
    <scope>NUCLEOTIDE SEQUENCE [LARGE SCALE GENOMIC DNA]</scope>
    <source>
        <strain evidence="3 4">1942</strain>
    </source>
</reference>
<protein>
    <submittedName>
        <fullName evidence="3">Integral inner membrane protein</fullName>
    </submittedName>
</protein>
<keyword evidence="4" id="KW-1185">Reference proteome</keyword>
<proteinExistence type="predicted"/>
<feature type="transmembrane region" description="Helical" evidence="1">
    <location>
        <begin position="227"/>
        <end position="253"/>
    </location>
</feature>
<keyword evidence="1" id="KW-1133">Transmembrane helix</keyword>
<dbReference type="InterPro" id="IPR007349">
    <property type="entry name" value="DUF418"/>
</dbReference>
<feature type="transmembrane region" description="Helical" evidence="1">
    <location>
        <begin position="328"/>
        <end position="347"/>
    </location>
</feature>
<feature type="transmembrane region" description="Helical" evidence="1">
    <location>
        <begin position="21"/>
        <end position="40"/>
    </location>
</feature>
<feature type="transmembrane region" description="Helical" evidence="1">
    <location>
        <begin position="289"/>
        <end position="308"/>
    </location>
</feature>
<dbReference type="PANTHER" id="PTHR30590:SF2">
    <property type="entry name" value="INNER MEMBRANE PROTEIN"/>
    <property type="match status" value="1"/>
</dbReference>
<organism evidence="3 4">
    <name type="scientific">Bacillus atrophaeus (strain 1942)</name>
    <dbReference type="NCBI Taxonomy" id="720555"/>
    <lineage>
        <taxon>Bacteria</taxon>
        <taxon>Bacillati</taxon>
        <taxon>Bacillota</taxon>
        <taxon>Bacilli</taxon>
        <taxon>Bacillales</taxon>
        <taxon>Bacillaceae</taxon>
        <taxon>Bacillus</taxon>
    </lineage>
</organism>
<feature type="transmembrane region" description="Helical" evidence="1">
    <location>
        <begin position="103"/>
        <end position="121"/>
    </location>
</feature>